<comment type="caution">
    <text evidence="1">The sequence shown here is derived from an EMBL/GenBank/DDBJ whole genome shotgun (WGS) entry which is preliminary data.</text>
</comment>
<dbReference type="OrthoDB" id="9792651at2"/>
<keyword evidence="2" id="KW-1185">Reference proteome</keyword>
<dbReference type="InterPro" id="IPR011330">
    <property type="entry name" value="Glyco_hydro/deAcase_b/a-brl"/>
</dbReference>
<name>A0A0L6JLF0_9FIRM</name>
<dbReference type="RefSeq" id="WP_050753301.1">
    <property type="nucleotide sequence ID" value="NZ_JQKC01000006.1"/>
</dbReference>
<dbReference type="Gene3D" id="3.20.20.370">
    <property type="entry name" value="Glycoside hydrolase/deacetylase"/>
    <property type="match status" value="1"/>
</dbReference>
<dbReference type="PATRIC" id="fig|398512.5.peg.1935"/>
<dbReference type="EMBL" id="LGTC01000001">
    <property type="protein sequence ID" value="KNY26594.1"/>
    <property type="molecule type" value="Genomic_DNA"/>
</dbReference>
<reference evidence="2" key="1">
    <citation type="submission" date="2015-07" db="EMBL/GenBank/DDBJ databases">
        <title>Near-Complete Genome Sequence of the Cellulolytic Bacterium Bacteroides (Pseudobacteroides) cellulosolvens ATCC 35603.</title>
        <authorList>
            <person name="Dassa B."/>
            <person name="Utturkar S.M."/>
            <person name="Klingeman D.M."/>
            <person name="Hurt R.A."/>
            <person name="Keller M."/>
            <person name="Xu J."/>
            <person name="Reddy Y.H.K."/>
            <person name="Borovok I."/>
            <person name="Grinberg I.R."/>
            <person name="Lamed R."/>
            <person name="Zhivin O."/>
            <person name="Bayer E.A."/>
            <person name="Brown S.D."/>
        </authorList>
    </citation>
    <scope>NUCLEOTIDE SEQUENCE [LARGE SCALE GENOMIC DNA]</scope>
    <source>
        <strain evidence="2">DSM 2933</strain>
    </source>
</reference>
<dbReference type="InterPro" id="IPR018763">
    <property type="entry name" value="DUF2334"/>
</dbReference>
<dbReference type="Proteomes" id="UP000036923">
    <property type="component" value="Unassembled WGS sequence"/>
</dbReference>
<dbReference type="SUPFAM" id="SSF88713">
    <property type="entry name" value="Glycoside hydrolase/deacetylase"/>
    <property type="match status" value="1"/>
</dbReference>
<evidence type="ECO:0008006" key="3">
    <source>
        <dbReference type="Google" id="ProtNLM"/>
    </source>
</evidence>
<protein>
    <recommendedName>
        <fullName evidence="3">Polysaccharide deacetylase</fullName>
    </recommendedName>
</protein>
<evidence type="ECO:0000313" key="2">
    <source>
        <dbReference type="Proteomes" id="UP000036923"/>
    </source>
</evidence>
<dbReference type="STRING" id="398512.Bccel_1859"/>
<accession>A0A0L6JLF0</accession>
<gene>
    <name evidence="1" type="ORF">Bccel_1859</name>
</gene>
<sequence length="264" mass="30500">MAAKYIYRMDDITPTMNWKRFWQYINLFKKYNVKPLLGVVPDNRDPKLMLEESSPDFWEILRKLQLEGSVEICQHGFQHRYVTSEGGILGPKFGFKAQSEFAGLSYDEQYNKLKAGKDILEGQGIYTDIWMAPSHSFDANTLKALSNLGFKAVTDGIALYPYKHNNMVFVPQQFWEPQRVFAGVVTICLHTDTVRESLYEKIEAHLKSGAQFISFSDAAKYSQTVLGLLINKIFCCFFLLRLKFNENEIIKKLKRAIKRIIGKQ</sequence>
<proteinExistence type="predicted"/>
<dbReference type="Pfam" id="PF10096">
    <property type="entry name" value="DUF2334"/>
    <property type="match status" value="1"/>
</dbReference>
<dbReference type="eggNOG" id="COG3233">
    <property type="taxonomic scope" value="Bacteria"/>
</dbReference>
<organism evidence="1 2">
    <name type="scientific">Pseudobacteroides cellulosolvens ATCC 35603 = DSM 2933</name>
    <dbReference type="NCBI Taxonomy" id="398512"/>
    <lineage>
        <taxon>Bacteria</taxon>
        <taxon>Bacillati</taxon>
        <taxon>Bacillota</taxon>
        <taxon>Clostridia</taxon>
        <taxon>Eubacteriales</taxon>
        <taxon>Oscillospiraceae</taxon>
        <taxon>Pseudobacteroides</taxon>
    </lineage>
</organism>
<dbReference type="GO" id="GO:0005975">
    <property type="term" value="P:carbohydrate metabolic process"/>
    <property type="evidence" value="ECO:0007669"/>
    <property type="project" value="InterPro"/>
</dbReference>
<evidence type="ECO:0000313" key="1">
    <source>
        <dbReference type="EMBL" id="KNY26594.1"/>
    </source>
</evidence>
<dbReference type="AlphaFoldDB" id="A0A0L6JLF0"/>